<organism evidence="3 4">
    <name type="scientific">Trichostrongylus colubriformis</name>
    <name type="common">Black scour worm</name>
    <dbReference type="NCBI Taxonomy" id="6319"/>
    <lineage>
        <taxon>Eukaryota</taxon>
        <taxon>Metazoa</taxon>
        <taxon>Ecdysozoa</taxon>
        <taxon>Nematoda</taxon>
        <taxon>Chromadorea</taxon>
        <taxon>Rhabditida</taxon>
        <taxon>Rhabditina</taxon>
        <taxon>Rhabditomorpha</taxon>
        <taxon>Strongyloidea</taxon>
        <taxon>Trichostrongylidae</taxon>
        <taxon>Trichostrongylus</taxon>
    </lineage>
</organism>
<feature type="non-terminal residue" evidence="3">
    <location>
        <position position="1"/>
    </location>
</feature>
<feature type="region of interest" description="Disordered" evidence="1">
    <location>
        <begin position="47"/>
        <end position="74"/>
    </location>
</feature>
<reference evidence="3 4" key="1">
    <citation type="submission" date="2019-10" db="EMBL/GenBank/DDBJ databases">
        <title>Assembly and Annotation for the nematode Trichostrongylus colubriformis.</title>
        <authorList>
            <person name="Martin J."/>
        </authorList>
    </citation>
    <scope>NUCLEOTIDE SEQUENCE [LARGE SCALE GENOMIC DNA]</scope>
    <source>
        <strain evidence="3">G859</strain>
        <tissue evidence="3">Whole worm</tissue>
    </source>
</reference>
<evidence type="ECO:0000313" key="3">
    <source>
        <dbReference type="EMBL" id="KAK5975329.1"/>
    </source>
</evidence>
<dbReference type="Proteomes" id="UP001331761">
    <property type="component" value="Unassembled WGS sequence"/>
</dbReference>
<name>A0AAN8IHU4_TRICO</name>
<keyword evidence="4" id="KW-1185">Reference proteome</keyword>
<evidence type="ECO:0000313" key="4">
    <source>
        <dbReference type="Proteomes" id="UP001331761"/>
    </source>
</evidence>
<feature type="compositionally biased region" description="Low complexity" evidence="1">
    <location>
        <begin position="48"/>
        <end position="59"/>
    </location>
</feature>
<dbReference type="AlphaFoldDB" id="A0AAN8IHU4"/>
<comment type="caution">
    <text evidence="3">The sequence shown here is derived from an EMBL/GenBank/DDBJ whole genome shotgun (WGS) entry which is preliminary data.</text>
</comment>
<feature type="transmembrane region" description="Helical" evidence="2">
    <location>
        <begin position="6"/>
        <end position="26"/>
    </location>
</feature>
<gene>
    <name evidence="3" type="ORF">GCK32_001518</name>
</gene>
<proteinExistence type="predicted"/>
<evidence type="ECO:0000256" key="2">
    <source>
        <dbReference type="SAM" id="Phobius"/>
    </source>
</evidence>
<protein>
    <submittedName>
        <fullName evidence="3">Uncharacterized protein</fullName>
    </submittedName>
</protein>
<keyword evidence="2" id="KW-0812">Transmembrane</keyword>
<accession>A0AAN8IHU4</accession>
<keyword evidence="2" id="KW-1133">Transmembrane helix</keyword>
<sequence length="106" mass="11837">HFLPFFFTIVVLRTSTIIFLHFSLYVRISPIAAFSSPDNDVFAAPLGSRRSTSKSTKSSWNDIDPETGVEPKDARRTHHRSLLVAMAVAAVVLIIVIFFIALLIYS</sequence>
<evidence type="ECO:0000256" key="1">
    <source>
        <dbReference type="SAM" id="MobiDB-lite"/>
    </source>
</evidence>
<feature type="transmembrane region" description="Helical" evidence="2">
    <location>
        <begin position="82"/>
        <end position="105"/>
    </location>
</feature>
<dbReference type="EMBL" id="WIXE01013157">
    <property type="protein sequence ID" value="KAK5975329.1"/>
    <property type="molecule type" value="Genomic_DNA"/>
</dbReference>
<keyword evidence="2" id="KW-0472">Membrane</keyword>